<feature type="transmembrane region" description="Helical" evidence="2">
    <location>
        <begin position="499"/>
        <end position="524"/>
    </location>
</feature>
<feature type="transmembrane region" description="Helical" evidence="2">
    <location>
        <begin position="620"/>
        <end position="637"/>
    </location>
</feature>
<dbReference type="Proteomes" id="UP000549009">
    <property type="component" value="Unassembled WGS sequence"/>
</dbReference>
<protein>
    <submittedName>
        <fullName evidence="3">Uncharacterized protein</fullName>
    </submittedName>
</protein>
<sequence>MGAARGVRHGLARAARATAALLLCGVVAACVTWASDEWGDTARGQVLAQRTEADRARNPFPWWQDTKKPPDQVPVGTRRDTPGDGSSGEVAVRIERTPEKSWRAVVRYRLRLRAADPLANRLRAWPDQFAQVSSSLPGGYATAVALHGGMRRPGYPHWCAVSQPSARDRVTVTAEHRVTLTAAMAADGITYAIGSAFKDERGQLVPRPRLPGRWAWSIEVPRGWGLAVSGPPTRQTARAVTFVLTREGNPGRVTARLLTSREAAAAALGSPAPQDPPGSSPEALLSLVVLGVVACAALTGYRTTPGGGPRAGPLVPLVAVGLAVALGALLIDSYSTHWKVLSWLWGGLVYGHTGLVSEPLPMESRTQGALLGTVLFVLPVLTVVVSHRRRGARCPAVVESGVLAAPTAALVLLAWLMGGGTWTRAVVTCLVTAALAACAVYAVLRLRLCGNAARAWAVPLALAAWTAAISCVVLQVLPWETDLATPFTGQRLFTGRSAGASWPLLFTLVVPWVTALLLVVVPLLPPAARVGRTGRLALAAVLVPALLPWWTVMTSTDRPATSDLLAQLAGQWPGDSLVYGVRTIAPGAQVMWCATVAVLLAQLYATGVEKGRWGAGARRNCLALLLCAAAATVIGAPNNWLPYWTTAAALLVAWAGAHLLLPSGRAERARKLHGLSGAAHARLLNSLARALLFAEGRHRFLTSSRGTLADTSLPADSWEEKWQSLRRPTAADAARETARLKGVALGGSAGRAAWSNGVAAAAATALLTLPWTAWTAWQAEGYSGVPESVTVAGAPTCVWLAHGFTYGYLYPWLRGNTPVGKAGWLWAVMSAVQLLLLVPRLRVPQGPTALSVFLILAQSTVMALGLALYWEMRLVRRADLLWGHIRNFRRLSSLATPVSAVLVAAVAAVATVLATTWASNVTAPVDTPSPSHSTTTAPPGEP</sequence>
<proteinExistence type="predicted"/>
<feature type="transmembrane region" description="Helical" evidence="2">
    <location>
        <begin position="422"/>
        <end position="444"/>
    </location>
</feature>
<dbReference type="PROSITE" id="PS51257">
    <property type="entry name" value="PROKAR_LIPOPROTEIN"/>
    <property type="match status" value="1"/>
</dbReference>
<feature type="transmembrane region" description="Helical" evidence="2">
    <location>
        <begin position="283"/>
        <end position="301"/>
    </location>
</feature>
<evidence type="ECO:0000256" key="2">
    <source>
        <dbReference type="SAM" id="Phobius"/>
    </source>
</evidence>
<reference evidence="3 4" key="1">
    <citation type="submission" date="2020-08" db="EMBL/GenBank/DDBJ databases">
        <title>Genomic Encyclopedia of Type Strains, Phase III (KMG-III): the genomes of soil and plant-associated and newly described type strains.</title>
        <authorList>
            <person name="Whitman W."/>
        </authorList>
    </citation>
    <scope>NUCLEOTIDE SEQUENCE [LARGE SCALE GENOMIC DNA]</scope>
    <source>
        <strain evidence="3 4">CECT 3146</strain>
    </source>
</reference>
<feature type="transmembrane region" description="Helical" evidence="2">
    <location>
        <begin position="758"/>
        <end position="777"/>
    </location>
</feature>
<feature type="transmembrane region" description="Helical" evidence="2">
    <location>
        <begin position="589"/>
        <end position="608"/>
    </location>
</feature>
<dbReference type="EMBL" id="JACHJD010000007">
    <property type="protein sequence ID" value="MBB5105370.1"/>
    <property type="molecule type" value="Genomic_DNA"/>
</dbReference>
<feature type="transmembrane region" description="Helical" evidence="2">
    <location>
        <begin position="789"/>
        <end position="810"/>
    </location>
</feature>
<accession>A0A7W8EW85</accession>
<evidence type="ECO:0000313" key="3">
    <source>
        <dbReference type="EMBL" id="MBB5105370.1"/>
    </source>
</evidence>
<evidence type="ECO:0000313" key="4">
    <source>
        <dbReference type="Proteomes" id="UP000549009"/>
    </source>
</evidence>
<feature type="transmembrane region" description="Helical" evidence="2">
    <location>
        <begin position="643"/>
        <end position="661"/>
    </location>
</feature>
<evidence type="ECO:0000256" key="1">
    <source>
        <dbReference type="SAM" id="MobiDB-lite"/>
    </source>
</evidence>
<gene>
    <name evidence="3" type="ORF">FHS40_004465</name>
</gene>
<feature type="transmembrane region" description="Helical" evidence="2">
    <location>
        <begin position="397"/>
        <end position="416"/>
    </location>
</feature>
<keyword evidence="4" id="KW-1185">Reference proteome</keyword>
<keyword evidence="2" id="KW-1133">Transmembrane helix</keyword>
<keyword evidence="2" id="KW-0472">Membrane</keyword>
<name>A0A7W8EW85_STRST</name>
<feature type="transmembrane region" description="Helical" evidence="2">
    <location>
        <begin position="313"/>
        <end position="331"/>
    </location>
</feature>
<feature type="region of interest" description="Disordered" evidence="1">
    <location>
        <begin position="59"/>
        <end position="89"/>
    </location>
</feature>
<feature type="transmembrane region" description="Helical" evidence="2">
    <location>
        <begin position="822"/>
        <end position="843"/>
    </location>
</feature>
<feature type="transmembrane region" description="Helical" evidence="2">
    <location>
        <begin position="849"/>
        <end position="870"/>
    </location>
</feature>
<organism evidence="3 4">
    <name type="scientific">Streptomyces spectabilis</name>
    <dbReference type="NCBI Taxonomy" id="68270"/>
    <lineage>
        <taxon>Bacteria</taxon>
        <taxon>Bacillati</taxon>
        <taxon>Actinomycetota</taxon>
        <taxon>Actinomycetes</taxon>
        <taxon>Kitasatosporales</taxon>
        <taxon>Streptomycetaceae</taxon>
        <taxon>Streptomyces</taxon>
    </lineage>
</organism>
<dbReference type="RefSeq" id="WP_170316562.1">
    <property type="nucleotide sequence ID" value="NZ_BMSQ01000006.1"/>
</dbReference>
<feature type="transmembrane region" description="Helical" evidence="2">
    <location>
        <begin position="891"/>
        <end position="918"/>
    </location>
</feature>
<feature type="transmembrane region" description="Helical" evidence="2">
    <location>
        <begin position="368"/>
        <end position="385"/>
    </location>
</feature>
<feature type="transmembrane region" description="Helical" evidence="2">
    <location>
        <begin position="456"/>
        <end position="479"/>
    </location>
</feature>
<dbReference type="AlphaFoldDB" id="A0A7W8EW85"/>
<feature type="transmembrane region" description="Helical" evidence="2">
    <location>
        <begin position="536"/>
        <end position="553"/>
    </location>
</feature>
<keyword evidence="2" id="KW-0812">Transmembrane</keyword>
<comment type="caution">
    <text evidence="3">The sequence shown here is derived from an EMBL/GenBank/DDBJ whole genome shotgun (WGS) entry which is preliminary data.</text>
</comment>